<evidence type="ECO:0000313" key="3">
    <source>
        <dbReference type="EMBL" id="MCT7943747.1"/>
    </source>
</evidence>
<keyword evidence="4" id="KW-1185">Reference proteome</keyword>
<gene>
    <name evidence="2" type="ORF">NE535_03115</name>
    <name evidence="3" type="ORF">NE535_18515</name>
</gene>
<proteinExistence type="predicted"/>
<protein>
    <submittedName>
        <fullName evidence="3">Transposase domain-containing protein</fullName>
    </submittedName>
</protein>
<dbReference type="AlphaFoldDB" id="A0A9X2WQM0"/>
<dbReference type="RefSeq" id="WP_261297241.1">
    <property type="nucleotide sequence ID" value="NZ_JAMTCD010000003.1"/>
</dbReference>
<feature type="domain" description="Transposase IS4 N-terminal" evidence="1">
    <location>
        <begin position="19"/>
        <end position="105"/>
    </location>
</feature>
<evidence type="ECO:0000313" key="4">
    <source>
        <dbReference type="Proteomes" id="UP001155546"/>
    </source>
</evidence>
<dbReference type="EMBL" id="JAMTCD010000003">
    <property type="protein sequence ID" value="MCT7940796.1"/>
    <property type="molecule type" value="Genomic_DNA"/>
</dbReference>
<evidence type="ECO:0000259" key="1">
    <source>
        <dbReference type="Pfam" id="PF13006"/>
    </source>
</evidence>
<dbReference type="Pfam" id="PF13006">
    <property type="entry name" value="Nterm_IS4"/>
    <property type="match status" value="1"/>
</dbReference>
<dbReference type="InterPro" id="IPR024473">
    <property type="entry name" value="Transposases_IS4_N"/>
</dbReference>
<comment type="caution">
    <text evidence="3">The sequence shown here is derived from an EMBL/GenBank/DDBJ whole genome shotgun (WGS) entry which is preliminary data.</text>
</comment>
<accession>A0A9X2WQM0</accession>
<sequence length="105" mass="11808">MFEQELELVHESVEESGSYGSVMEAIDSKWIEQSLLSANKASIRNRRLPAQQAVWLVLWMGLIRNQSIKEVCSSMDIALQSGDSTWSRVAPSVLTDCRRRLGEAP</sequence>
<dbReference type="Proteomes" id="UP001155546">
    <property type="component" value="Unassembled WGS sequence"/>
</dbReference>
<reference evidence="3" key="1">
    <citation type="journal article" date="2023" name="Int. J. Syst. Evol. Microbiol.">
        <title>&lt;i&gt;Shewanella septentrionalis&lt;/i&gt; sp. nov. and &lt;i&gt;Shewanella holmiensis&lt;/i&gt; sp. nov., isolated from Baltic Sea water and sediments.</title>
        <authorList>
            <person name="Martin-Rodriguez A.J."/>
            <person name="Thorell K."/>
            <person name="Joffre E."/>
            <person name="Jensie-Markopoulos S."/>
            <person name="Moore E.R.B."/>
            <person name="Sjoling A."/>
        </authorList>
    </citation>
    <scope>NUCLEOTIDE SEQUENCE</scope>
    <source>
        <strain evidence="3">SP1S2-7</strain>
    </source>
</reference>
<feature type="non-terminal residue" evidence="3">
    <location>
        <position position="105"/>
    </location>
</feature>
<evidence type="ECO:0000313" key="2">
    <source>
        <dbReference type="EMBL" id="MCT7940796.1"/>
    </source>
</evidence>
<organism evidence="3 4">
    <name type="scientific">Shewanella holmiensis</name>
    <dbReference type="NCBI Taxonomy" id="2952222"/>
    <lineage>
        <taxon>Bacteria</taxon>
        <taxon>Pseudomonadati</taxon>
        <taxon>Pseudomonadota</taxon>
        <taxon>Gammaproteobacteria</taxon>
        <taxon>Alteromonadales</taxon>
        <taxon>Shewanellaceae</taxon>
        <taxon>Shewanella</taxon>
    </lineage>
</organism>
<name>A0A9X2WQM0_9GAMM</name>
<dbReference type="EMBL" id="JAMTCD010000051">
    <property type="protein sequence ID" value="MCT7943747.1"/>
    <property type="molecule type" value="Genomic_DNA"/>
</dbReference>